<evidence type="ECO:0000313" key="2">
    <source>
        <dbReference type="Proteomes" id="UP000436911"/>
    </source>
</evidence>
<evidence type="ECO:0000313" key="1">
    <source>
        <dbReference type="EMBL" id="KAA3527971.1"/>
    </source>
</evidence>
<name>A0A1S2DLK3_AGRVI</name>
<organism evidence="1 2">
    <name type="scientific">Agrobacterium vitis</name>
    <name type="common">Rhizobium vitis</name>
    <dbReference type="NCBI Taxonomy" id="373"/>
    <lineage>
        <taxon>Bacteria</taxon>
        <taxon>Pseudomonadati</taxon>
        <taxon>Pseudomonadota</taxon>
        <taxon>Alphaproteobacteria</taxon>
        <taxon>Hyphomicrobiales</taxon>
        <taxon>Rhizobiaceae</taxon>
        <taxon>Rhizobium/Agrobacterium group</taxon>
        <taxon>Agrobacterium</taxon>
    </lineage>
</organism>
<dbReference type="AlphaFoldDB" id="A0A1S2DLK3"/>
<comment type="caution">
    <text evidence="1">The sequence shown here is derived from an EMBL/GenBank/DDBJ whole genome shotgun (WGS) entry which is preliminary data.</text>
</comment>
<dbReference type="Proteomes" id="UP000436911">
    <property type="component" value="Unassembled WGS sequence"/>
</dbReference>
<accession>A0A1S2DLK3</accession>
<sequence length="77" mass="8729">MFIAIDDKQLDWKKGREPPGRTKTMATILCRRMCRKRSDIAEAPAAAARGARTTGWLEDGAVNRLFQGMRSTISWNF</sequence>
<protein>
    <submittedName>
        <fullName evidence="1">Uncharacterized protein</fullName>
    </submittedName>
</protein>
<dbReference type="RefSeq" id="WP_060716285.1">
    <property type="nucleotide sequence ID" value="NZ_JABAEH010000046.1"/>
</dbReference>
<dbReference type="EMBL" id="QUSG01000005">
    <property type="protein sequence ID" value="KAA3527971.1"/>
    <property type="molecule type" value="Genomic_DNA"/>
</dbReference>
<proteinExistence type="predicted"/>
<reference evidence="1 2" key="1">
    <citation type="submission" date="2018-08" db="EMBL/GenBank/DDBJ databases">
        <title>Genome sequencing of Agrobacterium vitis strain ICMP 10754.</title>
        <authorList>
            <person name="Visnovsky S.B."/>
            <person name="Pitman A.R."/>
        </authorList>
    </citation>
    <scope>NUCLEOTIDE SEQUENCE [LARGE SCALE GENOMIC DNA]</scope>
    <source>
        <strain evidence="1 2">ICMP 10754</strain>
    </source>
</reference>
<gene>
    <name evidence="1" type="ORF">DXT89_11990</name>
</gene>